<dbReference type="OrthoDB" id="4333288at2"/>
<dbReference type="RefSeq" id="WP_030352057.1">
    <property type="nucleotide sequence ID" value="NZ_AZSP01000151.1"/>
</dbReference>
<proteinExistence type="predicted"/>
<feature type="region of interest" description="Disordered" evidence="1">
    <location>
        <begin position="48"/>
        <end position="70"/>
    </location>
</feature>
<organism evidence="2 3">
    <name type="scientific">Streptomyces scopuliridis RB72</name>
    <dbReference type="NCBI Taxonomy" id="1440053"/>
    <lineage>
        <taxon>Bacteria</taxon>
        <taxon>Bacillati</taxon>
        <taxon>Actinomycetota</taxon>
        <taxon>Actinomycetes</taxon>
        <taxon>Kitasatosporales</taxon>
        <taxon>Streptomycetaceae</taxon>
        <taxon>Streptomyces</taxon>
    </lineage>
</organism>
<dbReference type="STRING" id="1440053.GCA_000718095_02972"/>
<dbReference type="EMBL" id="AZSP01000151">
    <property type="protein sequence ID" value="PVE11113.1"/>
    <property type="molecule type" value="Genomic_DNA"/>
</dbReference>
<protein>
    <submittedName>
        <fullName evidence="2">Uncharacterized protein</fullName>
    </submittedName>
</protein>
<dbReference type="GeneID" id="95540353"/>
<comment type="caution">
    <text evidence="2">The sequence shown here is derived from an EMBL/GenBank/DDBJ whole genome shotgun (WGS) entry which is preliminary data.</text>
</comment>
<reference evidence="2 3" key="1">
    <citation type="submission" date="2013-12" db="EMBL/GenBank/DDBJ databases">
        <title>Annotated genome of Streptomyces scopuliridis.</title>
        <authorList>
            <person name="Olson J.B."/>
        </authorList>
    </citation>
    <scope>NUCLEOTIDE SEQUENCE [LARGE SCALE GENOMIC DNA]</scope>
    <source>
        <strain evidence="2 3">RB72</strain>
    </source>
</reference>
<dbReference type="Proteomes" id="UP000245992">
    <property type="component" value="Unassembled WGS sequence"/>
</dbReference>
<accession>A0A2T7T7G5</accession>
<evidence type="ECO:0000313" key="3">
    <source>
        <dbReference type="Proteomes" id="UP000245992"/>
    </source>
</evidence>
<evidence type="ECO:0000256" key="1">
    <source>
        <dbReference type="SAM" id="MobiDB-lite"/>
    </source>
</evidence>
<name>A0A2T7T7G5_9ACTN</name>
<keyword evidence="3" id="KW-1185">Reference proteome</keyword>
<sequence length="70" mass="7642">MTPNDVFALLVLATAVRVFASDLRYLTRRLLRAGVRVGAAALIEDHHRGAPRAPRTEVLTPAAHDEEAQP</sequence>
<gene>
    <name evidence="2" type="ORF">Y717_17755</name>
</gene>
<dbReference type="AlphaFoldDB" id="A0A2T7T7G5"/>
<evidence type="ECO:0000313" key="2">
    <source>
        <dbReference type="EMBL" id="PVE11113.1"/>
    </source>
</evidence>